<keyword evidence="3" id="KW-1185">Reference proteome</keyword>
<dbReference type="STRING" id="1121884.SAMN02745131_03469"/>
<feature type="compositionally biased region" description="Basic and acidic residues" evidence="1">
    <location>
        <begin position="1"/>
        <end position="10"/>
    </location>
</feature>
<evidence type="ECO:0000313" key="3">
    <source>
        <dbReference type="Proteomes" id="UP000184048"/>
    </source>
</evidence>
<evidence type="ECO:0000256" key="1">
    <source>
        <dbReference type="SAM" id="MobiDB-lite"/>
    </source>
</evidence>
<dbReference type="EMBL" id="FQUU01000017">
    <property type="protein sequence ID" value="SHF75684.1"/>
    <property type="molecule type" value="Genomic_DNA"/>
</dbReference>
<proteinExistence type="predicted"/>
<protein>
    <submittedName>
        <fullName evidence="2">Uncharacterized protein</fullName>
    </submittedName>
</protein>
<gene>
    <name evidence="2" type="ORF">SAMN02745131_03469</name>
</gene>
<accession>A0A1M5E965</accession>
<dbReference type="RefSeq" id="WP_175546104.1">
    <property type="nucleotide sequence ID" value="NZ_FQUU01000017.1"/>
</dbReference>
<evidence type="ECO:0000313" key="2">
    <source>
        <dbReference type="EMBL" id="SHF75684.1"/>
    </source>
</evidence>
<organism evidence="2 3">
    <name type="scientific">Flavisolibacter ginsengisoli DSM 18119</name>
    <dbReference type="NCBI Taxonomy" id="1121884"/>
    <lineage>
        <taxon>Bacteria</taxon>
        <taxon>Pseudomonadati</taxon>
        <taxon>Bacteroidota</taxon>
        <taxon>Chitinophagia</taxon>
        <taxon>Chitinophagales</taxon>
        <taxon>Chitinophagaceae</taxon>
        <taxon>Flavisolibacter</taxon>
    </lineage>
</organism>
<name>A0A1M5E965_9BACT</name>
<dbReference type="Proteomes" id="UP000184048">
    <property type="component" value="Unassembled WGS sequence"/>
</dbReference>
<feature type="compositionally biased region" description="Basic and acidic residues" evidence="1">
    <location>
        <begin position="19"/>
        <end position="41"/>
    </location>
</feature>
<feature type="compositionally biased region" description="Polar residues" evidence="1">
    <location>
        <begin position="44"/>
        <end position="58"/>
    </location>
</feature>
<sequence>MRKDKNEPAPKKGVNAIQKGEKGRHKEFETPSQQRNRDGLGREQNGSDGNEKITSTNH</sequence>
<dbReference type="AlphaFoldDB" id="A0A1M5E965"/>
<reference evidence="2 3" key="1">
    <citation type="submission" date="2016-11" db="EMBL/GenBank/DDBJ databases">
        <authorList>
            <person name="Jaros S."/>
            <person name="Januszkiewicz K."/>
            <person name="Wedrychowicz H."/>
        </authorList>
    </citation>
    <scope>NUCLEOTIDE SEQUENCE [LARGE SCALE GENOMIC DNA]</scope>
    <source>
        <strain evidence="2 3">DSM 18119</strain>
    </source>
</reference>
<feature type="region of interest" description="Disordered" evidence="1">
    <location>
        <begin position="1"/>
        <end position="58"/>
    </location>
</feature>